<evidence type="ECO:0000313" key="1">
    <source>
        <dbReference type="EMBL" id="MFC4997113.1"/>
    </source>
</evidence>
<keyword evidence="2" id="KW-1185">Reference proteome</keyword>
<evidence type="ECO:0000313" key="2">
    <source>
        <dbReference type="Proteomes" id="UP001595912"/>
    </source>
</evidence>
<gene>
    <name evidence="1" type="ORF">ACFPIJ_04655</name>
</gene>
<accession>A0ABV9VNW5</accession>
<dbReference type="RefSeq" id="WP_380113361.1">
    <property type="nucleotide sequence ID" value="NZ_JBHSIU010000007.1"/>
</dbReference>
<dbReference type="Proteomes" id="UP001595912">
    <property type="component" value="Unassembled WGS sequence"/>
</dbReference>
<organism evidence="1 2">
    <name type="scientific">Dactylosporangium cerinum</name>
    <dbReference type="NCBI Taxonomy" id="1434730"/>
    <lineage>
        <taxon>Bacteria</taxon>
        <taxon>Bacillati</taxon>
        <taxon>Actinomycetota</taxon>
        <taxon>Actinomycetes</taxon>
        <taxon>Micromonosporales</taxon>
        <taxon>Micromonosporaceae</taxon>
        <taxon>Dactylosporangium</taxon>
    </lineage>
</organism>
<evidence type="ECO:0008006" key="3">
    <source>
        <dbReference type="Google" id="ProtNLM"/>
    </source>
</evidence>
<reference evidence="2" key="1">
    <citation type="journal article" date="2019" name="Int. J. Syst. Evol. Microbiol.">
        <title>The Global Catalogue of Microorganisms (GCM) 10K type strain sequencing project: providing services to taxonomists for standard genome sequencing and annotation.</title>
        <authorList>
            <consortium name="The Broad Institute Genomics Platform"/>
            <consortium name="The Broad Institute Genome Sequencing Center for Infectious Disease"/>
            <person name="Wu L."/>
            <person name="Ma J."/>
        </authorList>
    </citation>
    <scope>NUCLEOTIDE SEQUENCE [LARGE SCALE GENOMIC DNA]</scope>
    <source>
        <strain evidence="2">CGMCC 4.7152</strain>
    </source>
</reference>
<sequence>MLIDEQLPAYDVVVAEHVIVDADPATVFAVTRAMDFMTVRAPLMTAAMWVRAVPDRVRHRPTPPLPQLHLAQGVGLPGWLSLGERAGSELAFGAVGKFWQLNIEWRDVPEADFAAFAEPGWGKIACNFTFLHRGAGTLLTYECRTATTDPASRRRFARYWWLVRPFAAYIMRAALATIAAEATRSPAQLPVTA</sequence>
<proteinExistence type="predicted"/>
<comment type="caution">
    <text evidence="1">The sequence shown here is derived from an EMBL/GenBank/DDBJ whole genome shotgun (WGS) entry which is preliminary data.</text>
</comment>
<name>A0ABV9VNW5_9ACTN</name>
<dbReference type="EMBL" id="JBHSIU010000007">
    <property type="protein sequence ID" value="MFC4997113.1"/>
    <property type="molecule type" value="Genomic_DNA"/>
</dbReference>
<protein>
    <recommendedName>
        <fullName evidence="3">SRPBCC family protein</fullName>
    </recommendedName>
</protein>